<feature type="transmembrane region" description="Helical" evidence="2">
    <location>
        <begin position="12"/>
        <end position="34"/>
    </location>
</feature>
<reference evidence="3 4" key="1">
    <citation type="submission" date="2020-05" db="EMBL/GenBank/DDBJ databases">
        <title>Strain PA2F3 complete genome.</title>
        <authorList>
            <person name="Kim Y.-S."/>
            <person name="Kim S.-J."/>
            <person name="Jung H.-k."/>
            <person name="Kim S.-E."/>
            <person name="Kim K.-H."/>
        </authorList>
    </citation>
    <scope>NUCLEOTIDE SEQUENCE [LARGE SCALE GENOMIC DNA]</scope>
    <source>
        <strain evidence="3 4">PA2F3</strain>
    </source>
</reference>
<evidence type="ECO:0000313" key="3">
    <source>
        <dbReference type="EMBL" id="QKJ20231.1"/>
    </source>
</evidence>
<feature type="region of interest" description="Disordered" evidence="1">
    <location>
        <begin position="314"/>
        <end position="369"/>
    </location>
</feature>
<dbReference type="RefSeq" id="WP_172990667.1">
    <property type="nucleotide sequence ID" value="NZ_CP054038.1"/>
</dbReference>
<name>A0A7D4Q3Q3_9MICO</name>
<dbReference type="EMBL" id="CP054038">
    <property type="protein sequence ID" value="QKJ20231.1"/>
    <property type="molecule type" value="Genomic_DNA"/>
</dbReference>
<gene>
    <name evidence="3" type="ORF">HQM25_13255</name>
</gene>
<feature type="compositionally biased region" description="Low complexity" evidence="1">
    <location>
        <begin position="318"/>
        <end position="338"/>
    </location>
</feature>
<feature type="compositionally biased region" description="Basic and acidic residues" evidence="1">
    <location>
        <begin position="344"/>
        <end position="366"/>
    </location>
</feature>
<keyword evidence="2" id="KW-0812">Transmembrane</keyword>
<feature type="transmembrane region" description="Helical" evidence="2">
    <location>
        <begin position="105"/>
        <end position="127"/>
    </location>
</feature>
<feature type="transmembrane region" description="Helical" evidence="2">
    <location>
        <begin position="410"/>
        <end position="428"/>
    </location>
</feature>
<organism evidence="3 4">
    <name type="scientific">Microbacterium hominis</name>
    <dbReference type="NCBI Taxonomy" id="162426"/>
    <lineage>
        <taxon>Bacteria</taxon>
        <taxon>Bacillati</taxon>
        <taxon>Actinomycetota</taxon>
        <taxon>Actinomycetes</taxon>
        <taxon>Micrococcales</taxon>
        <taxon>Microbacteriaceae</taxon>
        <taxon>Microbacterium</taxon>
    </lineage>
</organism>
<feature type="transmembrane region" description="Helical" evidence="2">
    <location>
        <begin position="189"/>
        <end position="212"/>
    </location>
</feature>
<dbReference type="Proteomes" id="UP000502498">
    <property type="component" value="Chromosome"/>
</dbReference>
<sequence length="566" mass="58100">MTWMPRSTVQRTLFLLAAAGVAAATVFVLVSSYGQARLWEDEAFNLTVPRNLVAGLGYSSDGTLSGSTITPFDVRISTGPALLLPIAGLLAIGIDPVYGGRAIAVLFWIALVAGLWIIGRGVAGPWGGLVAASTPLAVNANGLPSPVQGPADVLGEIPAAALIVWAAVAARRRPWLGGLLLGLAVQAKFIALLAIPALVLYVFFAVAGASIWQRILRVLPAAALAIVPTALFEGAKLLTLGGPAYIDSTRAFRDFVLSGGQAPAPPNPGGKLAALADAWFVPAWAAIVLAAIVLAGVVAAFVVAAARARGEVRTEVDAATAPPASAGRPSSGSLRSLAQGPVSGERRGPGSGDERRARERAQRDEGPAQAGEWPVRDVVLVGVLGLTGLAAYPLWWIASSHTPVWIRHPSPGMFAFAGMVVAVAWFGWRGVARSAAASRPLARARGRGVLAASVAAVAQAALGGIVLALAASVTLHAIVGTPFPVKLWDQQRVAARVSSVPEVAASDGLAVQWGVGVSIAFLAGKHVGLVDAGPAVAEWPRLWTGEPPRPCEELARVGAYVVCPAP</sequence>
<evidence type="ECO:0000313" key="4">
    <source>
        <dbReference type="Proteomes" id="UP000502498"/>
    </source>
</evidence>
<keyword evidence="2" id="KW-1133">Transmembrane helix</keyword>
<protein>
    <submittedName>
        <fullName evidence="3">Uncharacterized protein</fullName>
    </submittedName>
</protein>
<evidence type="ECO:0000256" key="1">
    <source>
        <dbReference type="SAM" id="MobiDB-lite"/>
    </source>
</evidence>
<dbReference type="AlphaFoldDB" id="A0A7D4Q3Q3"/>
<evidence type="ECO:0000256" key="2">
    <source>
        <dbReference type="SAM" id="Phobius"/>
    </source>
</evidence>
<accession>A0A7D4Q3Q3</accession>
<feature type="transmembrane region" description="Helical" evidence="2">
    <location>
        <begin position="378"/>
        <end position="398"/>
    </location>
</feature>
<feature type="transmembrane region" description="Helical" evidence="2">
    <location>
        <begin position="283"/>
        <end position="306"/>
    </location>
</feature>
<feature type="transmembrane region" description="Helical" evidence="2">
    <location>
        <begin position="81"/>
        <end position="98"/>
    </location>
</feature>
<feature type="transmembrane region" description="Helical" evidence="2">
    <location>
        <begin position="449"/>
        <end position="471"/>
    </location>
</feature>
<keyword evidence="2" id="KW-0472">Membrane</keyword>
<proteinExistence type="predicted"/>